<evidence type="ECO:0000256" key="1">
    <source>
        <dbReference type="SAM" id="MobiDB-lite"/>
    </source>
</evidence>
<keyword evidence="2" id="KW-0812">Transmembrane</keyword>
<dbReference type="InterPro" id="IPR006073">
    <property type="entry name" value="GTP-bd"/>
</dbReference>
<organism evidence="4 5">
    <name type="scientific">Microlunatus antarcticus</name>
    <dbReference type="NCBI Taxonomy" id="53388"/>
    <lineage>
        <taxon>Bacteria</taxon>
        <taxon>Bacillati</taxon>
        <taxon>Actinomycetota</taxon>
        <taxon>Actinomycetes</taxon>
        <taxon>Propionibacteriales</taxon>
        <taxon>Propionibacteriaceae</taxon>
        <taxon>Microlunatus</taxon>
    </lineage>
</organism>
<feature type="transmembrane region" description="Helical" evidence="2">
    <location>
        <begin position="486"/>
        <end position="509"/>
    </location>
</feature>
<dbReference type="Proteomes" id="UP000565572">
    <property type="component" value="Unassembled WGS sequence"/>
</dbReference>
<evidence type="ECO:0000259" key="3">
    <source>
        <dbReference type="Pfam" id="PF01926"/>
    </source>
</evidence>
<dbReference type="Gene3D" id="3.40.50.300">
    <property type="entry name" value="P-loop containing nucleotide triphosphate hydrolases"/>
    <property type="match status" value="1"/>
</dbReference>
<dbReference type="PANTHER" id="PTHR42698:SF1">
    <property type="entry name" value="GTPASE ERA, MITOCHONDRIAL"/>
    <property type="match status" value="1"/>
</dbReference>
<dbReference type="InterPro" id="IPR027417">
    <property type="entry name" value="P-loop_NTPase"/>
</dbReference>
<accession>A0A7W5JTG1</accession>
<dbReference type="RefSeq" id="WP_183336945.1">
    <property type="nucleotide sequence ID" value="NZ_JACHZG010000001.1"/>
</dbReference>
<dbReference type="GO" id="GO:0043024">
    <property type="term" value="F:ribosomal small subunit binding"/>
    <property type="evidence" value="ECO:0007669"/>
    <property type="project" value="TreeGrafter"/>
</dbReference>
<gene>
    <name evidence="4" type="ORF">FHX39_000859</name>
</gene>
<keyword evidence="4" id="KW-0132">Cell division</keyword>
<keyword evidence="2" id="KW-0472">Membrane</keyword>
<dbReference type="GO" id="GO:0019843">
    <property type="term" value="F:rRNA binding"/>
    <property type="evidence" value="ECO:0007669"/>
    <property type="project" value="TreeGrafter"/>
</dbReference>
<evidence type="ECO:0000313" key="4">
    <source>
        <dbReference type="EMBL" id="MBB3325915.1"/>
    </source>
</evidence>
<proteinExistence type="predicted"/>
<dbReference type="GO" id="GO:0005525">
    <property type="term" value="F:GTP binding"/>
    <property type="evidence" value="ECO:0007669"/>
    <property type="project" value="InterPro"/>
</dbReference>
<comment type="caution">
    <text evidence="4">The sequence shown here is derived from an EMBL/GenBank/DDBJ whole genome shotgun (WGS) entry which is preliminary data.</text>
</comment>
<reference evidence="4 5" key="1">
    <citation type="submission" date="2020-08" db="EMBL/GenBank/DDBJ databases">
        <title>Sequencing the genomes of 1000 actinobacteria strains.</title>
        <authorList>
            <person name="Klenk H.-P."/>
        </authorList>
    </citation>
    <scope>NUCLEOTIDE SEQUENCE [LARGE SCALE GENOMIC DNA]</scope>
    <source>
        <strain evidence="4 5">DSM 11053</strain>
    </source>
</reference>
<dbReference type="Pfam" id="PF01926">
    <property type="entry name" value="MMR_HSR1"/>
    <property type="match status" value="1"/>
</dbReference>
<feature type="compositionally biased region" description="Polar residues" evidence="1">
    <location>
        <begin position="361"/>
        <end position="377"/>
    </location>
</feature>
<dbReference type="InterPro" id="IPR005662">
    <property type="entry name" value="GTPase_Era-like"/>
</dbReference>
<dbReference type="GO" id="GO:0005829">
    <property type="term" value="C:cytosol"/>
    <property type="evidence" value="ECO:0007669"/>
    <property type="project" value="TreeGrafter"/>
</dbReference>
<keyword evidence="2" id="KW-1133">Transmembrane helix</keyword>
<dbReference type="GO" id="GO:0051301">
    <property type="term" value="P:cell division"/>
    <property type="evidence" value="ECO:0007669"/>
    <property type="project" value="UniProtKB-KW"/>
</dbReference>
<keyword evidence="5" id="KW-1185">Reference proteome</keyword>
<dbReference type="GO" id="GO:0000028">
    <property type="term" value="P:ribosomal small subunit assembly"/>
    <property type="evidence" value="ECO:0007669"/>
    <property type="project" value="TreeGrafter"/>
</dbReference>
<sequence>MAGSLVTRGRDLLHRKDPTLALTDRVRALREAADACEGRVSTEVVDEAYRVSLQVDTRLALSGGATVVALAGATGSGKSSTFNALTGTDLATVGVRRPTTSVSMAATWGEDAGEELLDWLQVRRRHVVDAHAAPGRGVALDGLVLLDLPDHDSTAAEHRTEVDRLVALVDVLVWVVDPQKYADAALHERYLRPLAGHAAVMLVVLNQVDTLSPDARAACLRDLRRLLDAEGLGGVEVIGVSAVTGEGLDTLLTRLARVVAGKRAAAARLAADVGNAAAKLESASGTDPAPELSRRTVATLDTQLGEAAGVPVVTQAVDQAWRLRGGLATGWPVLAWVAKFKPDPLRRLRLGSSRGRKEIASPTSTSRTSLPGRSGVQQARVDTALRTLADEASDGLRRGWSDAVRATTRRSAAGLSDSLDRAVATTDLDVDRHRRWWSAVRVLQWVLVAGVLVGLGWLGAAFLLAYLQLPPLPKVAWWGFPAPTVLTIGGVAAGLLVAALARIGVVIGARRRARLARQRLLAAVSRVSADQVVTPVRAELERYETARSAILRARG</sequence>
<feature type="region of interest" description="Disordered" evidence="1">
    <location>
        <begin position="351"/>
        <end position="378"/>
    </location>
</feature>
<dbReference type="EMBL" id="JACHZG010000001">
    <property type="protein sequence ID" value="MBB3325915.1"/>
    <property type="molecule type" value="Genomic_DNA"/>
</dbReference>
<evidence type="ECO:0000313" key="5">
    <source>
        <dbReference type="Proteomes" id="UP000565572"/>
    </source>
</evidence>
<dbReference type="AlphaFoldDB" id="A0A7W5JTG1"/>
<name>A0A7W5JTG1_9ACTN</name>
<dbReference type="SUPFAM" id="SSF52540">
    <property type="entry name" value="P-loop containing nucleoside triphosphate hydrolases"/>
    <property type="match status" value="1"/>
</dbReference>
<feature type="domain" description="G" evidence="3">
    <location>
        <begin position="68"/>
        <end position="189"/>
    </location>
</feature>
<protein>
    <submittedName>
        <fullName evidence="4">GTP-binding protein EngB required for normal cell division</fullName>
    </submittedName>
</protein>
<evidence type="ECO:0000256" key="2">
    <source>
        <dbReference type="SAM" id="Phobius"/>
    </source>
</evidence>
<feature type="transmembrane region" description="Helical" evidence="2">
    <location>
        <begin position="442"/>
        <end position="466"/>
    </location>
</feature>
<keyword evidence="4" id="KW-0131">Cell cycle</keyword>
<dbReference type="PANTHER" id="PTHR42698">
    <property type="entry name" value="GTPASE ERA"/>
    <property type="match status" value="1"/>
</dbReference>